<evidence type="ECO:0000313" key="2">
    <source>
        <dbReference type="EMBL" id="VFV41510.1"/>
    </source>
</evidence>
<dbReference type="Proteomes" id="UP000386466">
    <property type="component" value="Unassembled WGS sequence"/>
</dbReference>
<keyword evidence="3" id="KW-1185">Reference proteome</keyword>
<gene>
    <name evidence="2" type="ORF">LYPA_23C012353</name>
</gene>
<feature type="compositionally biased region" description="Basic and acidic residues" evidence="1">
    <location>
        <begin position="1"/>
        <end position="24"/>
    </location>
</feature>
<sequence length="151" mass="16986">MVGEKSEKLATKKKPEVKKSDAGGKLKRVTSRLKCQRRGSHTAAKTLSEVEELADILDQLCIPERPCARGSIQWLNPGLKRNRRKGFLLLSQNQLVLTTIENTPEIHHCHPPSEIAVSSVKVPKRLSDAYFKKKLSKSRKQGGEIFDTEEK</sequence>
<organism evidence="2 3">
    <name type="scientific">Lynx pardinus</name>
    <name type="common">Iberian lynx</name>
    <name type="synonym">Felis pardina</name>
    <dbReference type="NCBI Taxonomy" id="191816"/>
    <lineage>
        <taxon>Eukaryota</taxon>
        <taxon>Metazoa</taxon>
        <taxon>Chordata</taxon>
        <taxon>Craniata</taxon>
        <taxon>Vertebrata</taxon>
        <taxon>Euteleostomi</taxon>
        <taxon>Mammalia</taxon>
        <taxon>Eutheria</taxon>
        <taxon>Laurasiatheria</taxon>
        <taxon>Carnivora</taxon>
        <taxon>Feliformia</taxon>
        <taxon>Felidae</taxon>
        <taxon>Felinae</taxon>
        <taxon>Lynx</taxon>
    </lineage>
</organism>
<proteinExistence type="predicted"/>
<dbReference type="AlphaFoldDB" id="A0A485P701"/>
<evidence type="ECO:0000256" key="1">
    <source>
        <dbReference type="SAM" id="MobiDB-lite"/>
    </source>
</evidence>
<feature type="compositionally biased region" description="Basic residues" evidence="1">
    <location>
        <begin position="25"/>
        <end position="37"/>
    </location>
</feature>
<evidence type="ECO:0008006" key="4">
    <source>
        <dbReference type="Google" id="ProtNLM"/>
    </source>
</evidence>
<dbReference type="EMBL" id="CAAGRJ010030399">
    <property type="protein sequence ID" value="VFV41510.1"/>
    <property type="molecule type" value="Genomic_DNA"/>
</dbReference>
<feature type="region of interest" description="Disordered" evidence="1">
    <location>
        <begin position="1"/>
        <end position="37"/>
    </location>
</feature>
<accession>A0A485P701</accession>
<reference evidence="2 3" key="1">
    <citation type="submission" date="2019-01" db="EMBL/GenBank/DDBJ databases">
        <authorList>
            <person name="Alioto T."/>
            <person name="Alioto T."/>
        </authorList>
    </citation>
    <scope>NUCLEOTIDE SEQUENCE [LARGE SCALE GENOMIC DNA]</scope>
</reference>
<protein>
    <recommendedName>
        <fullName evidence="4">60S ribosomal protein L6</fullName>
    </recommendedName>
</protein>
<evidence type="ECO:0000313" key="3">
    <source>
        <dbReference type="Proteomes" id="UP000386466"/>
    </source>
</evidence>
<name>A0A485P701_LYNPA</name>